<gene>
    <name evidence="1" type="ORF">NUW58_g10554</name>
</gene>
<dbReference type="Proteomes" id="UP001143856">
    <property type="component" value="Unassembled WGS sequence"/>
</dbReference>
<accession>A0ACC1MK50</accession>
<reference evidence="1" key="1">
    <citation type="submission" date="2022-10" db="EMBL/GenBank/DDBJ databases">
        <title>Genome Sequence of Xylaria curta.</title>
        <authorList>
            <person name="Buettner E."/>
        </authorList>
    </citation>
    <scope>NUCLEOTIDE SEQUENCE</scope>
    <source>
        <strain evidence="1">Babe10</strain>
    </source>
</reference>
<evidence type="ECO:0000313" key="2">
    <source>
        <dbReference type="Proteomes" id="UP001143856"/>
    </source>
</evidence>
<comment type="caution">
    <text evidence="1">The sequence shown here is derived from an EMBL/GenBank/DDBJ whole genome shotgun (WGS) entry which is preliminary data.</text>
</comment>
<dbReference type="EMBL" id="JAPDGR010004888">
    <property type="protein sequence ID" value="KAJ2966923.1"/>
    <property type="molecule type" value="Genomic_DNA"/>
</dbReference>
<evidence type="ECO:0000313" key="1">
    <source>
        <dbReference type="EMBL" id="KAJ2966923.1"/>
    </source>
</evidence>
<sequence>MSISPRLVCLPHVLVLYLVDSLLICLARSYLPDNRVGITLHFLLHGVHHYLPMDKYRLVMPPALFVLLATPFWKLAHTLFYTNWHLATAVYCGGIFGYVMYDMTHYFLHHQNLPLWYKGLKKYHLAHHFQDYDLGFGVTSAFWDRIFNTELPSVVKTK</sequence>
<organism evidence="1 2">
    <name type="scientific">Xylaria curta</name>
    <dbReference type="NCBI Taxonomy" id="42375"/>
    <lineage>
        <taxon>Eukaryota</taxon>
        <taxon>Fungi</taxon>
        <taxon>Dikarya</taxon>
        <taxon>Ascomycota</taxon>
        <taxon>Pezizomycotina</taxon>
        <taxon>Sordariomycetes</taxon>
        <taxon>Xylariomycetidae</taxon>
        <taxon>Xylariales</taxon>
        <taxon>Xylariaceae</taxon>
        <taxon>Xylaria</taxon>
    </lineage>
</organism>
<protein>
    <submittedName>
        <fullName evidence="1">Uncharacterized protein</fullName>
    </submittedName>
</protein>
<name>A0ACC1MK50_9PEZI</name>
<proteinExistence type="predicted"/>
<keyword evidence="2" id="KW-1185">Reference proteome</keyword>